<evidence type="ECO:0000313" key="1">
    <source>
        <dbReference type="EMBL" id="SVE20438.1"/>
    </source>
</evidence>
<reference evidence="1" key="1">
    <citation type="submission" date="2018-05" db="EMBL/GenBank/DDBJ databases">
        <authorList>
            <person name="Lanie J.A."/>
            <person name="Ng W.-L."/>
            <person name="Kazmierczak K.M."/>
            <person name="Andrzejewski T.M."/>
            <person name="Davidsen T.M."/>
            <person name="Wayne K.J."/>
            <person name="Tettelin H."/>
            <person name="Glass J.I."/>
            <person name="Rusch D."/>
            <person name="Podicherti R."/>
            <person name="Tsui H.-C.T."/>
            <person name="Winkler M.E."/>
        </authorList>
    </citation>
    <scope>NUCLEOTIDE SEQUENCE</scope>
</reference>
<name>A0A383BM26_9ZZZZ</name>
<sequence>MPDTLQIQHEMAIRFTNSINIMQKQIKLLIQR</sequence>
<proteinExistence type="predicted"/>
<dbReference type="AlphaFoldDB" id="A0A383BM26"/>
<accession>A0A383BM26</accession>
<dbReference type="EMBL" id="UINC01201204">
    <property type="protein sequence ID" value="SVE20438.1"/>
    <property type="molecule type" value="Genomic_DNA"/>
</dbReference>
<gene>
    <name evidence="1" type="ORF">METZ01_LOCUS473292</name>
</gene>
<organism evidence="1">
    <name type="scientific">marine metagenome</name>
    <dbReference type="NCBI Taxonomy" id="408172"/>
    <lineage>
        <taxon>unclassified sequences</taxon>
        <taxon>metagenomes</taxon>
        <taxon>ecological metagenomes</taxon>
    </lineage>
</organism>
<feature type="non-terminal residue" evidence="1">
    <location>
        <position position="32"/>
    </location>
</feature>
<protein>
    <submittedName>
        <fullName evidence="1">Uncharacterized protein</fullName>
    </submittedName>
</protein>